<evidence type="ECO:0000256" key="1">
    <source>
        <dbReference type="ARBA" id="ARBA00023015"/>
    </source>
</evidence>
<dbReference type="SUPFAM" id="SSF53822">
    <property type="entry name" value="Periplasmic binding protein-like I"/>
    <property type="match status" value="1"/>
</dbReference>
<keyword evidence="1" id="KW-0805">Transcription regulation</keyword>
<dbReference type="PROSITE" id="PS50932">
    <property type="entry name" value="HTH_LACI_2"/>
    <property type="match status" value="1"/>
</dbReference>
<accession>A0A2A9F242</accession>
<name>A0A2A9F242_9MICO</name>
<evidence type="ECO:0000256" key="3">
    <source>
        <dbReference type="ARBA" id="ARBA00023163"/>
    </source>
</evidence>
<dbReference type="PANTHER" id="PTHR30146">
    <property type="entry name" value="LACI-RELATED TRANSCRIPTIONAL REPRESSOR"/>
    <property type="match status" value="1"/>
</dbReference>
<feature type="domain" description="HTH lacI-type" evidence="4">
    <location>
        <begin position="1"/>
        <end position="53"/>
    </location>
</feature>
<dbReference type="GO" id="GO:0003700">
    <property type="term" value="F:DNA-binding transcription factor activity"/>
    <property type="evidence" value="ECO:0007669"/>
    <property type="project" value="TreeGrafter"/>
</dbReference>
<dbReference type="PROSITE" id="PS00356">
    <property type="entry name" value="HTH_LACI_1"/>
    <property type="match status" value="1"/>
</dbReference>
<evidence type="ECO:0000256" key="2">
    <source>
        <dbReference type="ARBA" id="ARBA00023125"/>
    </source>
</evidence>
<evidence type="ECO:0000313" key="5">
    <source>
        <dbReference type="EMBL" id="PFG44841.1"/>
    </source>
</evidence>
<reference evidence="5 6" key="1">
    <citation type="submission" date="2017-10" db="EMBL/GenBank/DDBJ databases">
        <title>Sequencing the genomes of 1000 actinobacteria strains.</title>
        <authorList>
            <person name="Klenk H.-P."/>
        </authorList>
    </citation>
    <scope>NUCLEOTIDE SEQUENCE [LARGE SCALE GENOMIC DNA]</scope>
    <source>
        <strain evidence="5 6">DSM 21863</strain>
    </source>
</reference>
<organism evidence="5 6">
    <name type="scientific">Isoptericola jiangsuensis</name>
    <dbReference type="NCBI Taxonomy" id="548579"/>
    <lineage>
        <taxon>Bacteria</taxon>
        <taxon>Bacillati</taxon>
        <taxon>Actinomycetota</taxon>
        <taxon>Actinomycetes</taxon>
        <taxon>Micrococcales</taxon>
        <taxon>Promicromonosporaceae</taxon>
        <taxon>Isoptericola</taxon>
    </lineage>
</organism>
<gene>
    <name evidence="5" type="ORF">ATJ88_3578</name>
</gene>
<sequence length="335" mass="34963">MSDVARAAGVSAMTVSNVLNGRRPVGDATRARVEAAAAELGYELNLTARHLRAGRTDTVALVVPRLDHPYYGELAARLSGLLEADGRHLVVEQSGASRQGELAALAQARWQLYDGVLLSVVGMTAADLDAVRTSVPLVLLGEQQMPARHDHVLMDNVGGARLATAHLLARGCRRVAVVGGSDPSPTAGMMPARTAGWMAAHQAAGRTPDLALVTPAPHVDLAAGRAAVRRLRADGVAFDGVFAVTDTLATGVLAGLAEAGLRVPDDVQVVGFDALTSSEFTVPALTTVDPGHDDMARAALRLLAGQTRPGDPRRAGEHVVAPVRLVERGTTRPRT</sequence>
<dbReference type="Gene3D" id="1.10.260.40">
    <property type="entry name" value="lambda repressor-like DNA-binding domains"/>
    <property type="match status" value="1"/>
</dbReference>
<proteinExistence type="predicted"/>
<dbReference type="EMBL" id="PDJJ01000001">
    <property type="protein sequence ID" value="PFG44841.1"/>
    <property type="molecule type" value="Genomic_DNA"/>
</dbReference>
<dbReference type="AlphaFoldDB" id="A0A2A9F242"/>
<dbReference type="Proteomes" id="UP000224130">
    <property type="component" value="Unassembled WGS sequence"/>
</dbReference>
<protein>
    <submittedName>
        <fullName evidence="5">LacI family transcriptional regulator</fullName>
    </submittedName>
</protein>
<dbReference type="CDD" id="cd01392">
    <property type="entry name" value="HTH_LacI"/>
    <property type="match status" value="1"/>
</dbReference>
<dbReference type="SMART" id="SM00354">
    <property type="entry name" value="HTH_LACI"/>
    <property type="match status" value="1"/>
</dbReference>
<dbReference type="Pfam" id="PF13377">
    <property type="entry name" value="Peripla_BP_3"/>
    <property type="match status" value="1"/>
</dbReference>
<evidence type="ECO:0000259" key="4">
    <source>
        <dbReference type="PROSITE" id="PS50932"/>
    </source>
</evidence>
<keyword evidence="2" id="KW-0238">DNA-binding</keyword>
<keyword evidence="6" id="KW-1185">Reference proteome</keyword>
<dbReference type="InterPro" id="IPR000843">
    <property type="entry name" value="HTH_LacI"/>
</dbReference>
<dbReference type="GO" id="GO:0000976">
    <property type="term" value="F:transcription cis-regulatory region binding"/>
    <property type="evidence" value="ECO:0007669"/>
    <property type="project" value="TreeGrafter"/>
</dbReference>
<comment type="caution">
    <text evidence="5">The sequence shown here is derived from an EMBL/GenBank/DDBJ whole genome shotgun (WGS) entry which is preliminary data.</text>
</comment>
<evidence type="ECO:0000313" key="6">
    <source>
        <dbReference type="Proteomes" id="UP000224130"/>
    </source>
</evidence>
<dbReference type="InterPro" id="IPR046335">
    <property type="entry name" value="LacI/GalR-like_sensor"/>
</dbReference>
<dbReference type="PANTHER" id="PTHR30146:SF109">
    <property type="entry name" value="HTH-TYPE TRANSCRIPTIONAL REGULATOR GALS"/>
    <property type="match status" value="1"/>
</dbReference>
<dbReference type="CDD" id="cd06267">
    <property type="entry name" value="PBP1_LacI_sugar_binding-like"/>
    <property type="match status" value="1"/>
</dbReference>
<keyword evidence="3" id="KW-0804">Transcription</keyword>
<dbReference type="Pfam" id="PF00356">
    <property type="entry name" value="LacI"/>
    <property type="match status" value="1"/>
</dbReference>
<dbReference type="InterPro" id="IPR010982">
    <property type="entry name" value="Lambda_DNA-bd_dom_sf"/>
</dbReference>
<dbReference type="InterPro" id="IPR028082">
    <property type="entry name" value="Peripla_BP_I"/>
</dbReference>
<dbReference type="Gene3D" id="3.40.50.2300">
    <property type="match status" value="2"/>
</dbReference>
<dbReference type="SUPFAM" id="SSF47413">
    <property type="entry name" value="lambda repressor-like DNA-binding domains"/>
    <property type="match status" value="1"/>
</dbReference>